<dbReference type="EMBL" id="WNXC01000001">
    <property type="protein sequence ID" value="MBB2148631.1"/>
    <property type="molecule type" value="Genomic_DNA"/>
</dbReference>
<dbReference type="InterPro" id="IPR037066">
    <property type="entry name" value="Plug_dom_sf"/>
</dbReference>
<dbReference type="Proteomes" id="UP000636110">
    <property type="component" value="Unassembled WGS sequence"/>
</dbReference>
<proteinExistence type="predicted"/>
<evidence type="ECO:0000313" key="1">
    <source>
        <dbReference type="EMBL" id="MBB2148631.1"/>
    </source>
</evidence>
<organism evidence="1 2">
    <name type="scientific">Pedobacter gandavensis</name>
    <dbReference type="NCBI Taxonomy" id="2679963"/>
    <lineage>
        <taxon>Bacteria</taxon>
        <taxon>Pseudomonadati</taxon>
        <taxon>Bacteroidota</taxon>
        <taxon>Sphingobacteriia</taxon>
        <taxon>Sphingobacteriales</taxon>
        <taxon>Sphingobacteriaceae</taxon>
        <taxon>Pedobacter</taxon>
    </lineage>
</organism>
<sequence length="191" mass="21882">MLLFQNTLRSFTFVMFFFLLYSVNLVAQVPEKKISGDPLFFLDGREMLKSELGNVNPNDIALVTVLRQEAFKKYGEKGKNGIVLIETKGYCRKLFQGYLSTKSAKYKMLLGDNADDQNIQYILNEKVLNKDYEGDLSSIADSTFIDVNIISSEALKAYKVTDKQYGVLIKTKVKAEPVRQDVKRRKFELHL</sequence>
<protein>
    <recommendedName>
        <fullName evidence="3">TonB-dependent receptor plug domain-containing protein</fullName>
    </recommendedName>
</protein>
<name>A0ABR6ETV4_9SPHI</name>
<dbReference type="RefSeq" id="WP_182954793.1">
    <property type="nucleotide sequence ID" value="NZ_WNXC01000001.1"/>
</dbReference>
<comment type="caution">
    <text evidence="1">The sequence shown here is derived from an EMBL/GenBank/DDBJ whole genome shotgun (WGS) entry which is preliminary data.</text>
</comment>
<dbReference type="Gene3D" id="2.170.130.10">
    <property type="entry name" value="TonB-dependent receptor, plug domain"/>
    <property type="match status" value="1"/>
</dbReference>
<evidence type="ECO:0000313" key="2">
    <source>
        <dbReference type="Proteomes" id="UP000636110"/>
    </source>
</evidence>
<evidence type="ECO:0008006" key="3">
    <source>
        <dbReference type="Google" id="ProtNLM"/>
    </source>
</evidence>
<accession>A0ABR6ETV4</accession>
<gene>
    <name evidence="1" type="ORF">GM920_06875</name>
</gene>
<reference evidence="1 2" key="1">
    <citation type="submission" date="2019-11" db="EMBL/GenBank/DDBJ databases">
        <title>Description of Pedobacter sp. LMG 31462T.</title>
        <authorList>
            <person name="Carlier A."/>
            <person name="Qi S."/>
            <person name="Vandamme P."/>
        </authorList>
    </citation>
    <scope>NUCLEOTIDE SEQUENCE [LARGE SCALE GENOMIC DNA]</scope>
    <source>
        <strain evidence="1 2">LMG 31462</strain>
    </source>
</reference>
<dbReference type="SUPFAM" id="SSF56935">
    <property type="entry name" value="Porins"/>
    <property type="match status" value="1"/>
</dbReference>
<keyword evidence="2" id="KW-1185">Reference proteome</keyword>